<dbReference type="Pfam" id="PF01370">
    <property type="entry name" value="Epimerase"/>
    <property type="match status" value="1"/>
</dbReference>
<evidence type="ECO:0000256" key="1">
    <source>
        <dbReference type="ARBA" id="ARBA00005125"/>
    </source>
</evidence>
<sequence length="299" mass="34030">MKRTVILTGITGFIGGELARRLIKDGWTVAAIVRICSELSSIEDIHSDIKTYIYDGTNESLLAIMREVKPDVVFHLASLFLVEHTSEKIPELINSNVLFGTQLLESMVVCGVNAFVNAGTSWQNYHSNEYRAVNLYAATKQAFEDILSFYVDKFKISSVTLQLFDTYGPNDKRRKLIKLLVEAFKNSYDLDLSPGDQIIDISYIDDVVEHFVRAGIYCLEQKTAKSECFYVSGSRLTVKELVQDIRFFVRRDANITFGGRPYRDREVMYLPPVNAKTPPWNDAFVRTSLEQGVLKLIRK</sequence>
<reference evidence="5" key="1">
    <citation type="submission" date="2019-04" db="EMBL/GenBank/DDBJ databases">
        <title>Complete genome sequence of Pseudomonas veronii strain PVy, a versatile degrader capable of using multiple contaminants as sole carbon sources.</title>
        <authorList>
            <person name="Lopez-Echartea E."/>
            <person name="Ridl J."/>
            <person name="Pajer P."/>
            <person name="Strejcek M."/>
            <person name="Suman J."/>
            <person name="Uhlik O."/>
        </authorList>
    </citation>
    <scope>NUCLEOTIDE SEQUENCE [LARGE SCALE GENOMIC DNA]</scope>
    <source>
        <strain evidence="5">Pvy</strain>
    </source>
</reference>
<protein>
    <submittedName>
        <fullName evidence="4">NAD-dependent epimerase/dehydratase family protein</fullName>
    </submittedName>
</protein>
<accession>A0A4P7YCN0</accession>
<comment type="similarity">
    <text evidence="2">Belongs to the NAD(P)-dependent epimerase/dehydratase family.</text>
</comment>
<gene>
    <name evidence="4" type="ORF">E4167_32495</name>
</gene>
<evidence type="ECO:0000313" key="4">
    <source>
        <dbReference type="EMBL" id="QCG68510.1"/>
    </source>
</evidence>
<evidence type="ECO:0000256" key="2">
    <source>
        <dbReference type="ARBA" id="ARBA00007637"/>
    </source>
</evidence>
<dbReference type="InterPro" id="IPR036291">
    <property type="entry name" value="NAD(P)-bd_dom_sf"/>
</dbReference>
<dbReference type="InterPro" id="IPR001509">
    <property type="entry name" value="Epimerase_deHydtase"/>
</dbReference>
<dbReference type="EMBL" id="CP039631">
    <property type="protein sequence ID" value="QCG68510.1"/>
    <property type="molecule type" value="Genomic_DNA"/>
</dbReference>
<dbReference type="AlphaFoldDB" id="A0A4P7YCN0"/>
<proteinExistence type="inferred from homology"/>
<evidence type="ECO:0000313" key="5">
    <source>
        <dbReference type="Proteomes" id="UP000298274"/>
    </source>
</evidence>
<organism evidence="4 5">
    <name type="scientific">Pseudomonas veronii</name>
    <dbReference type="NCBI Taxonomy" id="76761"/>
    <lineage>
        <taxon>Bacteria</taxon>
        <taxon>Pseudomonadati</taxon>
        <taxon>Pseudomonadota</taxon>
        <taxon>Gammaproteobacteria</taxon>
        <taxon>Pseudomonadales</taxon>
        <taxon>Pseudomonadaceae</taxon>
        <taxon>Pseudomonas</taxon>
    </lineage>
</organism>
<dbReference type="Proteomes" id="UP000298274">
    <property type="component" value="Chromosome"/>
</dbReference>
<dbReference type="Gene3D" id="3.40.50.720">
    <property type="entry name" value="NAD(P)-binding Rossmann-like Domain"/>
    <property type="match status" value="1"/>
</dbReference>
<comment type="pathway">
    <text evidence="1">Bacterial outer membrane biogenesis; LPS O-antigen biosynthesis.</text>
</comment>
<feature type="domain" description="NAD-dependent epimerase/dehydratase" evidence="3">
    <location>
        <begin position="5"/>
        <end position="214"/>
    </location>
</feature>
<name>A0A4P7YCN0_PSEVE</name>
<dbReference type="RefSeq" id="WP_046483515.1">
    <property type="nucleotide sequence ID" value="NZ_CP039631.3"/>
</dbReference>
<dbReference type="SUPFAM" id="SSF51735">
    <property type="entry name" value="NAD(P)-binding Rossmann-fold domains"/>
    <property type="match status" value="1"/>
</dbReference>
<evidence type="ECO:0000259" key="3">
    <source>
        <dbReference type="Pfam" id="PF01370"/>
    </source>
</evidence>
<dbReference type="PANTHER" id="PTHR43000">
    <property type="entry name" value="DTDP-D-GLUCOSE 4,6-DEHYDRATASE-RELATED"/>
    <property type="match status" value="1"/>
</dbReference>